<dbReference type="STRING" id="1036181.SAMN05421756_107170"/>
<dbReference type="EMBL" id="FOFA01000007">
    <property type="protein sequence ID" value="SEQ97255.1"/>
    <property type="molecule type" value="Genomic_DNA"/>
</dbReference>
<name>A0A1H9KE97_9ACTN</name>
<dbReference type="Proteomes" id="UP000198504">
    <property type="component" value="Unassembled WGS sequence"/>
</dbReference>
<evidence type="ECO:0000256" key="1">
    <source>
        <dbReference type="SAM" id="SignalP"/>
    </source>
</evidence>
<dbReference type="AlphaFoldDB" id="A0A1H9KE97"/>
<keyword evidence="3" id="KW-1185">Reference proteome</keyword>
<dbReference type="PANTHER" id="PTHR43649">
    <property type="entry name" value="ARABINOSE-BINDING PROTEIN-RELATED"/>
    <property type="match status" value="1"/>
</dbReference>
<feature type="chain" id="PRO_5038882601" evidence="1">
    <location>
        <begin position="30"/>
        <end position="426"/>
    </location>
</feature>
<keyword evidence="2" id="KW-0813">Transport</keyword>
<dbReference type="Pfam" id="PF01547">
    <property type="entry name" value="SBP_bac_1"/>
    <property type="match status" value="1"/>
</dbReference>
<feature type="signal peptide" evidence="1">
    <location>
        <begin position="1"/>
        <end position="29"/>
    </location>
</feature>
<organism evidence="2 3">
    <name type="scientific">Microlunatus flavus</name>
    <dbReference type="NCBI Taxonomy" id="1036181"/>
    <lineage>
        <taxon>Bacteria</taxon>
        <taxon>Bacillati</taxon>
        <taxon>Actinomycetota</taxon>
        <taxon>Actinomycetes</taxon>
        <taxon>Propionibacteriales</taxon>
        <taxon>Propionibacteriaceae</taxon>
        <taxon>Microlunatus</taxon>
    </lineage>
</organism>
<dbReference type="Gene3D" id="3.40.190.10">
    <property type="entry name" value="Periplasmic binding protein-like II"/>
    <property type="match status" value="1"/>
</dbReference>
<dbReference type="SUPFAM" id="SSF53850">
    <property type="entry name" value="Periplasmic binding protein-like II"/>
    <property type="match status" value="1"/>
</dbReference>
<proteinExistence type="predicted"/>
<evidence type="ECO:0000313" key="3">
    <source>
        <dbReference type="Proteomes" id="UP000198504"/>
    </source>
</evidence>
<evidence type="ECO:0000313" key="2">
    <source>
        <dbReference type="EMBL" id="SEQ97255.1"/>
    </source>
</evidence>
<sequence length="426" mass="45365">MLKAFRAGRQQLRRSVAVVATTTLALALAACSGGASPAASDGPASGTVTVWVGSWWEPNVQAIQTAWKADHPEITLDLELLPISGYADKFTSSALGGTPPDLVDLDVSMLSSIAAKNLLQPMTDFVASEKIDKSAYAQAVWTASTFKGTQYGIPDHAFSSFLYYNKSLFDKAGLPYPTADWDYATFLADAQKLSGDGVSGFGMAADLSDPANAMDFIAQCIWGHGGDIFNADQTKATINSPEAVAGLTYWADLYTKYHVVPSGTPNFTVTRDVVPLFEAGKVAMVSQGAQLMTEFAKHPDIDYGMVTMPGKVNRGGGWTMGLPVGAKNPAAAKVFLSWFADAKRQGELMPTTPAIIRSNDVAPWNKKQFAVSTAAFADSRSLPQVANWTPMQTAIVTELQKVLVGQKSVQQAADSMAQQLDALQGS</sequence>
<keyword evidence="1" id="KW-0732">Signal</keyword>
<gene>
    <name evidence="2" type="ORF">SAMN05421756_107170</name>
</gene>
<dbReference type="PROSITE" id="PS51257">
    <property type="entry name" value="PROKAR_LIPOPROTEIN"/>
    <property type="match status" value="1"/>
</dbReference>
<dbReference type="InterPro" id="IPR006059">
    <property type="entry name" value="SBP"/>
</dbReference>
<keyword evidence="2" id="KW-0762">Sugar transport</keyword>
<reference evidence="3" key="1">
    <citation type="submission" date="2016-10" db="EMBL/GenBank/DDBJ databases">
        <authorList>
            <person name="Varghese N."/>
            <person name="Submissions S."/>
        </authorList>
    </citation>
    <scope>NUCLEOTIDE SEQUENCE [LARGE SCALE GENOMIC DNA]</scope>
    <source>
        <strain evidence="3">CGMCC 4.6856</strain>
    </source>
</reference>
<protein>
    <submittedName>
        <fullName evidence="2">Multiple sugar transport system substrate-binding protein</fullName>
    </submittedName>
</protein>
<accession>A0A1H9KE97</accession>
<dbReference type="PANTHER" id="PTHR43649:SF12">
    <property type="entry name" value="DIACETYLCHITOBIOSE BINDING PROTEIN DASA"/>
    <property type="match status" value="1"/>
</dbReference>
<dbReference type="InterPro" id="IPR050490">
    <property type="entry name" value="Bact_solute-bd_prot1"/>
</dbReference>
<dbReference type="CDD" id="cd13585">
    <property type="entry name" value="PBP2_TMBP_like"/>
    <property type="match status" value="1"/>
</dbReference>